<dbReference type="InterPro" id="IPR048031">
    <property type="entry name" value="ScyD/ScyE-like"/>
</dbReference>
<reference evidence="3 4" key="1">
    <citation type="submission" date="2020-10" db="EMBL/GenBank/DDBJ databases">
        <title>Ca. Dormibacterota MAGs.</title>
        <authorList>
            <person name="Montgomery K."/>
        </authorList>
    </citation>
    <scope>NUCLEOTIDE SEQUENCE [LARGE SCALE GENOMIC DNA]</scope>
    <source>
        <strain evidence="3">Mitchell_Peninsula_5</strain>
    </source>
</reference>
<comment type="caution">
    <text evidence="3">The sequence shown here is derived from an EMBL/GenBank/DDBJ whole genome shotgun (WGS) entry which is preliminary data.</text>
</comment>
<gene>
    <name evidence="3" type="ORF">JF887_08435</name>
</gene>
<keyword evidence="2" id="KW-0472">Membrane</keyword>
<dbReference type="Proteomes" id="UP000614410">
    <property type="component" value="Unassembled WGS sequence"/>
</dbReference>
<feature type="transmembrane region" description="Helical" evidence="2">
    <location>
        <begin position="31"/>
        <end position="52"/>
    </location>
</feature>
<evidence type="ECO:0000313" key="4">
    <source>
        <dbReference type="Proteomes" id="UP000614410"/>
    </source>
</evidence>
<keyword evidence="2" id="KW-1133">Transmembrane helix</keyword>
<dbReference type="AlphaFoldDB" id="A0A934N9V2"/>
<dbReference type="EMBL" id="JAEKNN010000044">
    <property type="protein sequence ID" value="MBJ7609442.1"/>
    <property type="molecule type" value="Genomic_DNA"/>
</dbReference>
<sequence length="412" mass="42020">MARQRVVGKPGGGQEAAPPEPAHHMRTRAKILTAGVASLAAIAAAAPGLALASRAADSTKTVPAPHTPTVTVIASGLNNPHGLAFDGDGHLWVAEAGTGGRECLPTPGAPTNPTCFGTTGSIGKIDDGKVNRVFTGLVSHAAQDGSSAEGASGISIRGDHLYTVFGDSDFVVPQGLSPDLSTQAFDQVGRLMRGGIEGDHALVSVANVGAFDFAWSNQHKSINPQYPDANPYVVLARPHVTYVVDAGSNTLDSIDDHGKITILAVFPKPISGISDAVPTCVARGEDGALYIGQLTGVGNNGTAADVFRFTPKNGLTVWQTGFSAITGCGFGSDGAFYVTEFDKVGFPPSGPPGGDVIRIAENGTRTVLGAGKLFFPNGFAAGPDGAIYVSNWSILPGTAPSGMPTGQVVRIG</sequence>
<keyword evidence="2" id="KW-0812">Transmembrane</keyword>
<dbReference type="SUPFAM" id="SSF63829">
    <property type="entry name" value="Calcium-dependent phosphotriesterase"/>
    <property type="match status" value="1"/>
</dbReference>
<accession>A0A934N9V2</accession>
<dbReference type="Gene3D" id="2.120.10.30">
    <property type="entry name" value="TolB, C-terminal domain"/>
    <property type="match status" value="2"/>
</dbReference>
<dbReference type="NCBIfam" id="NF033206">
    <property type="entry name" value="ScyE_fam"/>
    <property type="match status" value="1"/>
</dbReference>
<name>A0A934N9V2_9BACT</name>
<dbReference type="InterPro" id="IPR011042">
    <property type="entry name" value="6-blade_b-propeller_TolB-like"/>
</dbReference>
<proteinExistence type="predicted"/>
<evidence type="ECO:0000313" key="3">
    <source>
        <dbReference type="EMBL" id="MBJ7609442.1"/>
    </source>
</evidence>
<feature type="region of interest" description="Disordered" evidence="1">
    <location>
        <begin position="1"/>
        <end position="22"/>
    </location>
</feature>
<dbReference type="SUPFAM" id="SSF101898">
    <property type="entry name" value="NHL repeat"/>
    <property type="match status" value="1"/>
</dbReference>
<evidence type="ECO:0000256" key="2">
    <source>
        <dbReference type="SAM" id="Phobius"/>
    </source>
</evidence>
<protein>
    <submittedName>
        <fullName evidence="3">ScyD/ScyE family protein</fullName>
    </submittedName>
</protein>
<organism evidence="3 4">
    <name type="scientific">Candidatus Amunia macphersoniae</name>
    <dbReference type="NCBI Taxonomy" id="3127014"/>
    <lineage>
        <taxon>Bacteria</taxon>
        <taxon>Bacillati</taxon>
        <taxon>Candidatus Dormiibacterota</taxon>
        <taxon>Candidatus Dormibacteria</taxon>
        <taxon>Candidatus Aeolococcales</taxon>
        <taxon>Candidatus Aeolococcaceae</taxon>
        <taxon>Candidatus Amunia</taxon>
    </lineage>
</organism>
<evidence type="ECO:0000256" key="1">
    <source>
        <dbReference type="SAM" id="MobiDB-lite"/>
    </source>
</evidence>